<dbReference type="InterPro" id="IPR000415">
    <property type="entry name" value="Nitroreductase-like"/>
</dbReference>
<evidence type="ECO:0000259" key="1">
    <source>
        <dbReference type="Pfam" id="PF00881"/>
    </source>
</evidence>
<proteinExistence type="predicted"/>
<evidence type="ECO:0000313" key="3">
    <source>
        <dbReference type="Proteomes" id="UP000229706"/>
    </source>
</evidence>
<sequence>MIINNLLWRYATKKFDPKKIVGEKDLDQLLESLRLSPSSLGLQPWKFIVVTD</sequence>
<name>A0A2M8DE41_9BACT</name>
<protein>
    <submittedName>
        <fullName evidence="2">NAD(P)H-dependent oxidoreductase</fullName>
    </submittedName>
</protein>
<accession>A0A2M8DE41</accession>
<dbReference type="EMBL" id="PFTH01000019">
    <property type="protein sequence ID" value="PJB89605.1"/>
    <property type="molecule type" value="Genomic_DNA"/>
</dbReference>
<reference evidence="3" key="1">
    <citation type="submission" date="2017-09" db="EMBL/GenBank/DDBJ databases">
        <title>Depth-based differentiation of microbial function through sediment-hosted aquifers and enrichment of novel symbionts in the deep terrestrial subsurface.</title>
        <authorList>
            <person name="Probst A.J."/>
            <person name="Ladd B."/>
            <person name="Jarett J.K."/>
            <person name="Geller-Mcgrath D.E."/>
            <person name="Sieber C.M.K."/>
            <person name="Emerson J.B."/>
            <person name="Anantharaman K."/>
            <person name="Thomas B.C."/>
            <person name="Malmstrom R."/>
            <person name="Stieglmeier M."/>
            <person name="Klingl A."/>
            <person name="Woyke T."/>
            <person name="Ryan C.M."/>
            <person name="Banfield J.F."/>
        </authorList>
    </citation>
    <scope>NUCLEOTIDE SEQUENCE [LARGE SCALE GENOMIC DNA]</scope>
</reference>
<dbReference type="Gene3D" id="3.40.109.10">
    <property type="entry name" value="NADH Oxidase"/>
    <property type="match status" value="1"/>
</dbReference>
<dbReference type="AlphaFoldDB" id="A0A2M8DE41"/>
<dbReference type="GO" id="GO:0016491">
    <property type="term" value="F:oxidoreductase activity"/>
    <property type="evidence" value="ECO:0007669"/>
    <property type="project" value="InterPro"/>
</dbReference>
<comment type="caution">
    <text evidence="2">The sequence shown here is derived from an EMBL/GenBank/DDBJ whole genome shotgun (WGS) entry which is preliminary data.</text>
</comment>
<evidence type="ECO:0000313" key="2">
    <source>
        <dbReference type="EMBL" id="PJB89605.1"/>
    </source>
</evidence>
<gene>
    <name evidence="2" type="ORF">CO083_00475</name>
</gene>
<feature type="domain" description="Nitroreductase" evidence="1">
    <location>
        <begin position="7"/>
        <end position="51"/>
    </location>
</feature>
<feature type="non-terminal residue" evidence="2">
    <location>
        <position position="52"/>
    </location>
</feature>
<dbReference type="SUPFAM" id="SSF55469">
    <property type="entry name" value="FMN-dependent nitroreductase-like"/>
    <property type="match status" value="1"/>
</dbReference>
<dbReference type="Pfam" id="PF00881">
    <property type="entry name" value="Nitroreductase"/>
    <property type="match status" value="1"/>
</dbReference>
<dbReference type="Proteomes" id="UP000229706">
    <property type="component" value="Unassembled WGS sequence"/>
</dbReference>
<dbReference type="InterPro" id="IPR029479">
    <property type="entry name" value="Nitroreductase"/>
</dbReference>
<organism evidence="2 3">
    <name type="scientific">Candidatus Roizmanbacteria bacterium CG_4_9_14_0_8_um_filter_34_12</name>
    <dbReference type="NCBI Taxonomy" id="1974840"/>
    <lineage>
        <taxon>Bacteria</taxon>
        <taxon>Candidatus Roizmaniibacteriota</taxon>
    </lineage>
</organism>